<dbReference type="InterPro" id="IPR007237">
    <property type="entry name" value="CD20-like"/>
</dbReference>
<feature type="transmembrane region" description="Helical" evidence="6">
    <location>
        <begin position="72"/>
        <end position="92"/>
    </location>
</feature>
<evidence type="ECO:0000313" key="8">
    <source>
        <dbReference type="Proteomes" id="UP001066276"/>
    </source>
</evidence>
<evidence type="ECO:0000256" key="5">
    <source>
        <dbReference type="ARBA" id="ARBA00023136"/>
    </source>
</evidence>
<comment type="caution">
    <text evidence="7">The sequence shown here is derived from an EMBL/GenBank/DDBJ whole genome shotgun (WGS) entry which is preliminary data.</text>
</comment>
<evidence type="ECO:0000256" key="3">
    <source>
        <dbReference type="ARBA" id="ARBA00022692"/>
    </source>
</evidence>
<gene>
    <name evidence="7" type="ORF">NDU88_002296</name>
</gene>
<dbReference type="InterPro" id="IPR030417">
    <property type="entry name" value="MS4A"/>
</dbReference>
<dbReference type="Pfam" id="PF04103">
    <property type="entry name" value="CD20"/>
    <property type="match status" value="1"/>
</dbReference>
<evidence type="ECO:0000256" key="6">
    <source>
        <dbReference type="SAM" id="Phobius"/>
    </source>
</evidence>
<comment type="similarity">
    <text evidence="2">Belongs to the MS4A family.</text>
</comment>
<evidence type="ECO:0000256" key="2">
    <source>
        <dbReference type="ARBA" id="ARBA00009565"/>
    </source>
</evidence>
<keyword evidence="5 6" id="KW-0472">Membrane</keyword>
<evidence type="ECO:0000256" key="4">
    <source>
        <dbReference type="ARBA" id="ARBA00022989"/>
    </source>
</evidence>
<evidence type="ECO:0000313" key="7">
    <source>
        <dbReference type="EMBL" id="KAJ1192990.1"/>
    </source>
</evidence>
<keyword evidence="4 6" id="KW-1133">Transmembrane helix</keyword>
<proteinExistence type="inferred from homology"/>
<dbReference type="Proteomes" id="UP001066276">
    <property type="component" value="Chromosome 2_2"/>
</dbReference>
<sequence>MTGEPKALGAVQIMIWVIHVILGGILCSLQYLPMSVFSGVVFWGAVSFFISGGLSVAAAARKNGSTCLVRGSLGMNIVSAIVAGTAFIIYSFDLAAPPYFYYSCSSFYSSYDWNYTNPRPCPTVSTTTVR</sequence>
<accession>A0AAV7UY04</accession>
<reference evidence="7" key="1">
    <citation type="journal article" date="2022" name="bioRxiv">
        <title>Sequencing and chromosome-scale assembly of the giantPleurodeles waltlgenome.</title>
        <authorList>
            <person name="Brown T."/>
            <person name="Elewa A."/>
            <person name="Iarovenko S."/>
            <person name="Subramanian E."/>
            <person name="Araus A.J."/>
            <person name="Petzold A."/>
            <person name="Susuki M."/>
            <person name="Suzuki K.-i.T."/>
            <person name="Hayashi T."/>
            <person name="Toyoda A."/>
            <person name="Oliveira C."/>
            <person name="Osipova E."/>
            <person name="Leigh N.D."/>
            <person name="Simon A."/>
            <person name="Yun M.H."/>
        </authorList>
    </citation>
    <scope>NUCLEOTIDE SEQUENCE</scope>
    <source>
        <strain evidence="7">20211129_DDA</strain>
        <tissue evidence="7">Liver</tissue>
    </source>
</reference>
<dbReference type="EMBL" id="JANPWB010000004">
    <property type="protein sequence ID" value="KAJ1192990.1"/>
    <property type="molecule type" value="Genomic_DNA"/>
</dbReference>
<dbReference type="PANTHER" id="PTHR23320">
    <property type="entry name" value="MEMBRANE-SPANNING 4-DOMAINS SUBFAMILY A MS4A -RELATED"/>
    <property type="match status" value="1"/>
</dbReference>
<name>A0AAV7UY04_PLEWA</name>
<comment type="subcellular location">
    <subcellularLocation>
        <location evidence="1">Membrane</location>
        <topology evidence="1">Multi-pass membrane protein</topology>
    </subcellularLocation>
</comment>
<protein>
    <submittedName>
        <fullName evidence="7">Uncharacterized protein</fullName>
    </submittedName>
</protein>
<keyword evidence="8" id="KW-1185">Reference proteome</keyword>
<evidence type="ECO:0000256" key="1">
    <source>
        <dbReference type="ARBA" id="ARBA00004141"/>
    </source>
</evidence>
<dbReference type="GO" id="GO:0016020">
    <property type="term" value="C:membrane"/>
    <property type="evidence" value="ECO:0007669"/>
    <property type="project" value="UniProtKB-SubCell"/>
</dbReference>
<dbReference type="PANTHER" id="PTHR23320:SF128">
    <property type="entry name" value="MEMBRANE-SPANNING 4-DOMAINS SUBFAMILY A MEMBER 4A"/>
    <property type="match status" value="1"/>
</dbReference>
<feature type="transmembrane region" description="Helical" evidence="6">
    <location>
        <begin position="37"/>
        <end position="60"/>
    </location>
</feature>
<keyword evidence="3 6" id="KW-0812">Transmembrane</keyword>
<organism evidence="7 8">
    <name type="scientific">Pleurodeles waltl</name>
    <name type="common">Iberian ribbed newt</name>
    <dbReference type="NCBI Taxonomy" id="8319"/>
    <lineage>
        <taxon>Eukaryota</taxon>
        <taxon>Metazoa</taxon>
        <taxon>Chordata</taxon>
        <taxon>Craniata</taxon>
        <taxon>Vertebrata</taxon>
        <taxon>Euteleostomi</taxon>
        <taxon>Amphibia</taxon>
        <taxon>Batrachia</taxon>
        <taxon>Caudata</taxon>
        <taxon>Salamandroidea</taxon>
        <taxon>Salamandridae</taxon>
        <taxon>Pleurodelinae</taxon>
        <taxon>Pleurodeles</taxon>
    </lineage>
</organism>
<dbReference type="AlphaFoldDB" id="A0AAV7UY04"/>
<feature type="transmembrane region" description="Helical" evidence="6">
    <location>
        <begin position="7"/>
        <end position="31"/>
    </location>
</feature>